<feature type="transmembrane region" description="Helical" evidence="5">
    <location>
        <begin position="235"/>
        <end position="253"/>
    </location>
</feature>
<sequence>MMEMSTMAEVPYQNMENPSAAAKMAVHLDPESQVEIRGMTFSEQSIRRAFIRKVYLILTVQLAITMAFICLFVYHEPAKTFTLNNPWIAITAFITMFVVLIIMACCGEMRRKTPHNFIFLALFTVAQGLMLGIVTIRYEANEVLTAVGITCLICFGLTIFSLQTKWDFTMMGGFLFVGLLVVFVFGFIVALFPGSAASSVYSACGALLFSLYLVYDTQIMMGGKHKYSISPEEYIFAALNLYLDIINIFLFILRR</sequence>
<keyword evidence="4 5" id="KW-0472">Membrane</keyword>
<dbReference type="PANTHER" id="PTHR23291">
    <property type="entry name" value="BAX INHIBITOR-RELATED"/>
    <property type="match status" value="1"/>
</dbReference>
<feature type="transmembrane region" description="Helical" evidence="5">
    <location>
        <begin position="174"/>
        <end position="192"/>
    </location>
</feature>
<feature type="transmembrane region" description="Helical" evidence="5">
    <location>
        <begin position="144"/>
        <end position="162"/>
    </location>
</feature>
<reference evidence="6" key="1">
    <citation type="submission" date="2021-05" db="EMBL/GenBank/DDBJ databases">
        <authorList>
            <person name="Alioto T."/>
            <person name="Alioto T."/>
            <person name="Gomez Garrido J."/>
        </authorList>
    </citation>
    <scope>NUCLEOTIDE SEQUENCE</scope>
</reference>
<protein>
    <submittedName>
        <fullName evidence="6">Protein lifeguard 1</fullName>
    </submittedName>
</protein>
<dbReference type="EMBL" id="HBUE01329429">
    <property type="protein sequence ID" value="CAG6592506.1"/>
    <property type="molecule type" value="Transcribed_RNA"/>
</dbReference>
<feature type="transmembrane region" description="Helical" evidence="5">
    <location>
        <begin position="198"/>
        <end position="215"/>
    </location>
</feature>
<evidence type="ECO:0000256" key="5">
    <source>
        <dbReference type="RuleBase" id="RU004379"/>
    </source>
</evidence>
<name>A0A8D8HUD8_CULPI</name>
<comment type="subcellular location">
    <subcellularLocation>
        <location evidence="1">Membrane</location>
        <topology evidence="1">Multi-pass membrane protein</topology>
    </subcellularLocation>
</comment>
<keyword evidence="2 5" id="KW-0812">Transmembrane</keyword>
<evidence type="ECO:0000313" key="6">
    <source>
        <dbReference type="EMBL" id="CAG6540437.1"/>
    </source>
</evidence>
<dbReference type="Pfam" id="PF01027">
    <property type="entry name" value="Bax1-I"/>
    <property type="match status" value="1"/>
</dbReference>
<dbReference type="GO" id="GO:0016020">
    <property type="term" value="C:membrane"/>
    <property type="evidence" value="ECO:0007669"/>
    <property type="project" value="UniProtKB-SubCell"/>
</dbReference>
<dbReference type="AlphaFoldDB" id="A0A8D8HUD8"/>
<accession>A0A8D8HUD8</accession>
<evidence type="ECO:0000256" key="3">
    <source>
        <dbReference type="ARBA" id="ARBA00022989"/>
    </source>
</evidence>
<dbReference type="EMBL" id="HBUE01222755">
    <property type="protein sequence ID" value="CAG6540436.1"/>
    <property type="molecule type" value="Transcribed_RNA"/>
</dbReference>
<evidence type="ECO:0000256" key="1">
    <source>
        <dbReference type="ARBA" id="ARBA00004141"/>
    </source>
</evidence>
<keyword evidence="3 5" id="KW-1133">Transmembrane helix</keyword>
<organism evidence="6">
    <name type="scientific">Culex pipiens</name>
    <name type="common">House mosquito</name>
    <dbReference type="NCBI Taxonomy" id="7175"/>
    <lineage>
        <taxon>Eukaryota</taxon>
        <taxon>Metazoa</taxon>
        <taxon>Ecdysozoa</taxon>
        <taxon>Arthropoda</taxon>
        <taxon>Hexapoda</taxon>
        <taxon>Insecta</taxon>
        <taxon>Pterygota</taxon>
        <taxon>Neoptera</taxon>
        <taxon>Endopterygota</taxon>
        <taxon>Diptera</taxon>
        <taxon>Nematocera</taxon>
        <taxon>Culicoidea</taxon>
        <taxon>Culicidae</taxon>
        <taxon>Culicinae</taxon>
        <taxon>Culicini</taxon>
        <taxon>Culex</taxon>
        <taxon>Culex</taxon>
    </lineage>
</organism>
<comment type="similarity">
    <text evidence="5">Belongs to the BI1 family.</text>
</comment>
<dbReference type="EMBL" id="HBUE01065056">
    <property type="protein sequence ID" value="CAG6470287.1"/>
    <property type="molecule type" value="Transcribed_RNA"/>
</dbReference>
<dbReference type="InterPro" id="IPR006214">
    <property type="entry name" value="Bax_inhibitor_1-related"/>
</dbReference>
<feature type="transmembrane region" description="Helical" evidence="5">
    <location>
        <begin position="54"/>
        <end position="74"/>
    </location>
</feature>
<feature type="transmembrane region" description="Helical" evidence="5">
    <location>
        <begin position="117"/>
        <end position="138"/>
    </location>
</feature>
<proteinExistence type="inferred from homology"/>
<dbReference type="CDD" id="cd10428">
    <property type="entry name" value="LFG_like"/>
    <property type="match status" value="1"/>
</dbReference>
<feature type="transmembrane region" description="Helical" evidence="5">
    <location>
        <begin position="86"/>
        <end position="105"/>
    </location>
</feature>
<dbReference type="EMBL" id="HBUE01222759">
    <property type="protein sequence ID" value="CAG6540437.1"/>
    <property type="molecule type" value="Transcribed_RNA"/>
</dbReference>
<dbReference type="PANTHER" id="PTHR23291:SF47">
    <property type="entry name" value="TRANSMEMBRANE BAX INHIBITOR MOTIF CONTAINING 7"/>
    <property type="match status" value="1"/>
</dbReference>
<dbReference type="EMBL" id="HBUE01329425">
    <property type="protein sequence ID" value="CAG6592505.1"/>
    <property type="molecule type" value="Transcribed_RNA"/>
</dbReference>
<evidence type="ECO:0000256" key="2">
    <source>
        <dbReference type="ARBA" id="ARBA00022692"/>
    </source>
</evidence>
<evidence type="ECO:0000256" key="4">
    <source>
        <dbReference type="ARBA" id="ARBA00023136"/>
    </source>
</evidence>